<dbReference type="GO" id="GO:0005786">
    <property type="term" value="C:signal recognition particle, endoplasmic reticulum targeting"/>
    <property type="evidence" value="ECO:0007669"/>
    <property type="project" value="UniProtKB-KW"/>
</dbReference>
<dbReference type="InterPro" id="IPR002778">
    <property type="entry name" value="Signal_recog_particle_SRP19"/>
</dbReference>
<dbReference type="GO" id="GO:0006617">
    <property type="term" value="P:SRP-dependent cotranslational protein targeting to membrane, signal sequence recognition"/>
    <property type="evidence" value="ECO:0007669"/>
    <property type="project" value="TreeGrafter"/>
</dbReference>
<dbReference type="EMBL" id="CP033152">
    <property type="protein sequence ID" value="AYO43762.1"/>
    <property type="molecule type" value="Genomic_DNA"/>
</dbReference>
<feature type="compositionally biased region" description="Basic residues" evidence="5">
    <location>
        <begin position="178"/>
        <end position="187"/>
    </location>
</feature>
<proteinExistence type="predicted"/>
<evidence type="ECO:0000256" key="5">
    <source>
        <dbReference type="SAM" id="MobiDB-lite"/>
    </source>
</evidence>
<dbReference type="STRING" id="425264.A0A3G2S8V9"/>
<dbReference type="OrthoDB" id="2527451at2759"/>
<evidence type="ECO:0000256" key="4">
    <source>
        <dbReference type="ARBA" id="ARBA00023274"/>
    </source>
</evidence>
<gene>
    <name evidence="6" type="primary">SEC65</name>
    <name evidence="6" type="ORF">DNF11_2812</name>
</gene>
<keyword evidence="4" id="KW-0687">Ribonucleoprotein</keyword>
<dbReference type="SUPFAM" id="SSF69695">
    <property type="entry name" value="SRP19"/>
    <property type="match status" value="1"/>
</dbReference>
<evidence type="ECO:0000256" key="3">
    <source>
        <dbReference type="ARBA" id="ARBA00023135"/>
    </source>
</evidence>
<sequence length="279" mass="31310">MASDEFNDDTEFDLPDVPSAPMPPQQQDMMEQMMQQMMGGGAETPKAQSRNVAADGDEDGPHKQWTSVYPIYLDAKRRYRHGCRRVAYHKALLFPNSQLIANAARKMQLEFMHEPYRKHPQDWENPGRVKVRLFDDQGTPIRADLPTKQALLNSMATLLQPVVGGQPPPLTPREKVSKRSSRAALRSRQRCIRNARTVDHIPPHSPAMPSGLLNIRMSQMPGADALKQMGPLGNMMSSLGLGDEDDDEKTDTDASQQAANRPAPSLGRRQRRRVVRIGR</sequence>
<dbReference type="PANTHER" id="PTHR17453:SF0">
    <property type="entry name" value="SIGNAL RECOGNITION PARTICLE 19 KDA PROTEIN"/>
    <property type="match status" value="1"/>
</dbReference>
<evidence type="ECO:0000313" key="6">
    <source>
        <dbReference type="EMBL" id="AYO43762.1"/>
    </source>
</evidence>
<keyword evidence="3" id="KW-0733">Signal recognition particle</keyword>
<feature type="region of interest" description="Disordered" evidence="5">
    <location>
        <begin position="1"/>
        <end position="61"/>
    </location>
</feature>
<feature type="region of interest" description="Disordered" evidence="5">
    <location>
        <begin position="224"/>
        <end position="279"/>
    </location>
</feature>
<dbReference type="Proteomes" id="UP000269793">
    <property type="component" value="Chromosome V"/>
</dbReference>
<accession>A0A3G2S8V9</accession>
<feature type="compositionally biased region" description="Acidic residues" evidence="5">
    <location>
        <begin position="1"/>
        <end position="14"/>
    </location>
</feature>
<dbReference type="VEuPathDB" id="FungiDB:DNF11_2812"/>
<reference evidence="6 7" key="1">
    <citation type="submission" date="2018-10" db="EMBL/GenBank/DDBJ databases">
        <title>Complete genome sequence of Malassezia restricta CBS 7877.</title>
        <authorList>
            <person name="Morand S.C."/>
            <person name="Bertignac M."/>
            <person name="Iltis A."/>
            <person name="Kolder I."/>
            <person name="Pirovano W."/>
            <person name="Jourdain R."/>
            <person name="Clavaud C."/>
        </authorList>
    </citation>
    <scope>NUCLEOTIDE SEQUENCE [LARGE SCALE GENOMIC DNA]</scope>
    <source>
        <strain evidence="6 7">CBS 7877</strain>
    </source>
</reference>
<protein>
    <submittedName>
        <fullName evidence="6">Signal recognition particle SEC65 subunit</fullName>
    </submittedName>
</protein>
<organism evidence="6 7">
    <name type="scientific">Malassezia restricta (strain ATCC 96810 / NBRC 103918 / CBS 7877)</name>
    <name type="common">Seborrheic dermatitis infection agent</name>
    <dbReference type="NCBI Taxonomy" id="425264"/>
    <lineage>
        <taxon>Eukaryota</taxon>
        <taxon>Fungi</taxon>
        <taxon>Dikarya</taxon>
        <taxon>Basidiomycota</taxon>
        <taxon>Ustilaginomycotina</taxon>
        <taxon>Malasseziomycetes</taxon>
        <taxon>Malasseziales</taxon>
        <taxon>Malasseziaceae</taxon>
        <taxon>Malassezia</taxon>
    </lineage>
</organism>
<comment type="subcellular location">
    <subcellularLocation>
        <location evidence="1">Cytoplasm</location>
    </subcellularLocation>
</comment>
<keyword evidence="7" id="KW-1185">Reference proteome</keyword>
<dbReference type="AlphaFoldDB" id="A0A3G2S8V9"/>
<dbReference type="Gene3D" id="3.30.56.30">
    <property type="entry name" value="Signal recognition particle, SRP19-like subunit"/>
    <property type="match status" value="1"/>
</dbReference>
<dbReference type="PANTHER" id="PTHR17453">
    <property type="entry name" value="SIGNAL RECOGNITION PARTICLE 19 KD PROTEIN"/>
    <property type="match status" value="1"/>
</dbReference>
<evidence type="ECO:0000256" key="1">
    <source>
        <dbReference type="ARBA" id="ARBA00004496"/>
    </source>
</evidence>
<feature type="compositionally biased region" description="Low complexity" evidence="5">
    <location>
        <begin position="25"/>
        <end position="37"/>
    </location>
</feature>
<dbReference type="InterPro" id="IPR036521">
    <property type="entry name" value="SRP19-like_sf"/>
</dbReference>
<feature type="region of interest" description="Disordered" evidence="5">
    <location>
        <begin position="162"/>
        <end position="187"/>
    </location>
</feature>
<name>A0A3G2S8V9_MALR7</name>
<feature type="compositionally biased region" description="Basic residues" evidence="5">
    <location>
        <begin position="268"/>
        <end position="279"/>
    </location>
</feature>
<evidence type="ECO:0000256" key="2">
    <source>
        <dbReference type="ARBA" id="ARBA00022490"/>
    </source>
</evidence>
<evidence type="ECO:0000313" key="7">
    <source>
        <dbReference type="Proteomes" id="UP000269793"/>
    </source>
</evidence>
<keyword evidence="2" id="KW-0963">Cytoplasm</keyword>
<dbReference type="GO" id="GO:0008312">
    <property type="term" value="F:7S RNA binding"/>
    <property type="evidence" value="ECO:0007669"/>
    <property type="project" value="InterPro"/>
</dbReference>
<dbReference type="Pfam" id="PF01922">
    <property type="entry name" value="SRP19"/>
    <property type="match status" value="1"/>
</dbReference>